<keyword evidence="3 9" id="KW-0812">Transmembrane</keyword>
<dbReference type="STRING" id="4232.A0A251U6T8"/>
<keyword evidence="6 9" id="KW-1133">Transmembrane helix</keyword>
<comment type="subcellular location">
    <subcellularLocation>
        <location evidence="1">Membrane</location>
        <topology evidence="1">Single-pass membrane protein</topology>
    </subcellularLocation>
</comment>
<evidence type="ECO:0000313" key="14">
    <source>
        <dbReference type="Proteomes" id="UP000215914"/>
    </source>
</evidence>
<evidence type="ECO:0000313" key="13">
    <source>
        <dbReference type="EMBL" id="OTG19045.1"/>
    </source>
</evidence>
<evidence type="ECO:0000256" key="4">
    <source>
        <dbReference type="ARBA" id="ARBA00022729"/>
    </source>
</evidence>
<dbReference type="Proteomes" id="UP000215914">
    <property type="component" value="Chromosome 8"/>
</dbReference>
<protein>
    <submittedName>
        <fullName evidence="13">Putative malectin-like carbohydrate-binding domain-containing protein</fullName>
    </submittedName>
    <submittedName>
        <fullName evidence="12">Transferase</fullName>
        <ecNumber evidence="12">2.7.-.-</ecNumber>
    </submittedName>
</protein>
<feature type="transmembrane region" description="Helical" evidence="9">
    <location>
        <begin position="492"/>
        <end position="514"/>
    </location>
</feature>
<proteinExistence type="predicted"/>
<gene>
    <name evidence="13" type="ORF">HannXRQ_Chr08g0229681</name>
    <name evidence="12" type="ORF">HanXRQr2_Chr08g0346551</name>
</gene>
<organism evidence="13 14">
    <name type="scientific">Helianthus annuus</name>
    <name type="common">Common sunflower</name>
    <dbReference type="NCBI Taxonomy" id="4232"/>
    <lineage>
        <taxon>Eukaryota</taxon>
        <taxon>Viridiplantae</taxon>
        <taxon>Streptophyta</taxon>
        <taxon>Embryophyta</taxon>
        <taxon>Tracheophyta</taxon>
        <taxon>Spermatophyta</taxon>
        <taxon>Magnoliopsida</taxon>
        <taxon>eudicotyledons</taxon>
        <taxon>Gunneridae</taxon>
        <taxon>Pentapetalae</taxon>
        <taxon>asterids</taxon>
        <taxon>campanulids</taxon>
        <taxon>Asterales</taxon>
        <taxon>Asteraceae</taxon>
        <taxon>Asteroideae</taxon>
        <taxon>Heliantheae alliance</taxon>
        <taxon>Heliantheae</taxon>
        <taxon>Helianthus</taxon>
    </lineage>
</organism>
<keyword evidence="4 10" id="KW-0732">Signal</keyword>
<evidence type="ECO:0000256" key="8">
    <source>
        <dbReference type="SAM" id="MobiDB-lite"/>
    </source>
</evidence>
<dbReference type="PANTHER" id="PTHR45631">
    <property type="entry name" value="OS07G0107800 PROTEIN-RELATED"/>
    <property type="match status" value="1"/>
</dbReference>
<dbReference type="InterPro" id="IPR032675">
    <property type="entry name" value="LRR_dom_sf"/>
</dbReference>
<feature type="domain" description="Malectin-like" evidence="11">
    <location>
        <begin position="27"/>
        <end position="341"/>
    </location>
</feature>
<dbReference type="EC" id="2.7.-.-" evidence="12"/>
<dbReference type="InterPro" id="IPR024788">
    <property type="entry name" value="Malectin-like_Carb-bd_dom"/>
</dbReference>
<dbReference type="Gramene" id="mRNA:HanXRQr2_Chr08g0346551">
    <property type="protein sequence ID" value="mRNA:HanXRQr2_Chr08g0346551"/>
    <property type="gene ID" value="HanXRQr2_Chr08g0346551"/>
</dbReference>
<keyword evidence="12" id="KW-0808">Transferase</keyword>
<keyword evidence="7 9" id="KW-0472">Membrane</keyword>
<dbReference type="FunFam" id="3.80.10.10:FF:000129">
    <property type="entry name" value="Leucine-rich repeat receptor-like kinase"/>
    <property type="match status" value="1"/>
</dbReference>
<dbReference type="EMBL" id="CM007897">
    <property type="protein sequence ID" value="OTG19045.1"/>
    <property type="molecule type" value="Genomic_DNA"/>
</dbReference>
<feature type="region of interest" description="Disordered" evidence="8">
    <location>
        <begin position="521"/>
        <end position="543"/>
    </location>
</feature>
<keyword evidence="2" id="KW-0433">Leucine-rich repeat</keyword>
<sequence>MNNHLWRLVHLLALCIMSVSGKVFVSIDCGASVSFTDENSIVWKGDNDLISSGVTYTVQPDHSVSHVMDTLRVFTTRRKNCYSIEVEEGEKVLVRAGFNYGNYDNKSTPPNFNLLFDGNFWVNVNASDFKIYEAIYVVKKKVISICVAQTKPNHLPFISSLEVRSLDSQLYSKIGTNYALLLHFRDAYATNQTIRYPWDPYDRVWLSSGNTTLVHLRNDASVIDVNVPDDPPQAVLMNAIATENITRTITLGLGTFYYPIRYPAYINFYFSETKELNSSEIRSFRIFKDNVPFSLPIVPRFGKVVEYTISNLSITTDTNFSIESLGDSTLPPLINAFEMFLISDALNDGTNNNDVEGLASLQNAFSVLQEWGGDPCLPAPYSWEWIECSNDYIPRVTSLNLSSFNLNGPLPDFSKMDALKTIDLHNNSLTGPIPKFLGTLPNLKQLNLGDNQFTGSIPRSLSKKSNLNLSYTGNPVLCTDGKSCKGSGNNKMPIILGVTIPSVFILVIAGVLVVRHNRNKASVPSHTGDTGRMENDLRGGMQGTKEQVVELKGISEERFYSSPTPLLGGGQQM</sequence>
<dbReference type="Pfam" id="PF00560">
    <property type="entry name" value="LRR_1"/>
    <property type="match status" value="2"/>
</dbReference>
<dbReference type="AlphaFoldDB" id="A0A251U6T8"/>
<keyword evidence="5" id="KW-0677">Repeat</keyword>
<evidence type="ECO:0000256" key="10">
    <source>
        <dbReference type="SAM" id="SignalP"/>
    </source>
</evidence>
<dbReference type="InterPro" id="IPR001611">
    <property type="entry name" value="Leu-rich_rpt"/>
</dbReference>
<evidence type="ECO:0000256" key="2">
    <source>
        <dbReference type="ARBA" id="ARBA00022614"/>
    </source>
</evidence>
<accession>A0A251U6T8</accession>
<evidence type="ECO:0000256" key="5">
    <source>
        <dbReference type="ARBA" id="ARBA00022737"/>
    </source>
</evidence>
<dbReference type="OMA" id="WVECTNT"/>
<dbReference type="FunCoup" id="A0A251U6T8">
    <property type="interactions" value="233"/>
</dbReference>
<evidence type="ECO:0000256" key="7">
    <source>
        <dbReference type="ARBA" id="ARBA00023136"/>
    </source>
</evidence>
<evidence type="ECO:0000256" key="3">
    <source>
        <dbReference type="ARBA" id="ARBA00022692"/>
    </source>
</evidence>
<dbReference type="GO" id="GO:0016740">
    <property type="term" value="F:transferase activity"/>
    <property type="evidence" value="ECO:0007669"/>
    <property type="project" value="UniProtKB-KW"/>
</dbReference>
<dbReference type="SUPFAM" id="SSF52058">
    <property type="entry name" value="L domain-like"/>
    <property type="match status" value="1"/>
</dbReference>
<evidence type="ECO:0000256" key="6">
    <source>
        <dbReference type="ARBA" id="ARBA00022989"/>
    </source>
</evidence>
<dbReference type="PANTHER" id="PTHR45631:SF44">
    <property type="entry name" value="CARBOHYDRATE-BINDING PROTEIN OF THE ER PROTEIN"/>
    <property type="match status" value="1"/>
</dbReference>
<evidence type="ECO:0000256" key="1">
    <source>
        <dbReference type="ARBA" id="ARBA00004167"/>
    </source>
</evidence>
<keyword evidence="14" id="KW-1185">Reference proteome</keyword>
<evidence type="ECO:0000256" key="9">
    <source>
        <dbReference type="SAM" id="Phobius"/>
    </source>
</evidence>
<evidence type="ECO:0000259" key="11">
    <source>
        <dbReference type="Pfam" id="PF12819"/>
    </source>
</evidence>
<dbReference type="OrthoDB" id="2143199at2759"/>
<evidence type="ECO:0000313" key="12">
    <source>
        <dbReference type="EMBL" id="KAF5796022.1"/>
    </source>
</evidence>
<dbReference type="EMBL" id="MNCJ02000323">
    <property type="protein sequence ID" value="KAF5796022.1"/>
    <property type="molecule type" value="Genomic_DNA"/>
</dbReference>
<feature type="signal peptide" evidence="10">
    <location>
        <begin position="1"/>
        <end position="21"/>
    </location>
</feature>
<reference evidence="13" key="2">
    <citation type="submission" date="2017-02" db="EMBL/GenBank/DDBJ databases">
        <title>Sunflower complete genome.</title>
        <authorList>
            <person name="Langlade N."/>
            <person name="Munos S."/>
        </authorList>
    </citation>
    <scope>NUCLEOTIDE SEQUENCE [LARGE SCALE GENOMIC DNA]</scope>
    <source>
        <tissue evidence="13">Leaves</tissue>
    </source>
</reference>
<dbReference type="InParanoid" id="A0A251U6T8"/>
<reference evidence="12 14" key="1">
    <citation type="journal article" date="2017" name="Nature">
        <title>The sunflower genome provides insights into oil metabolism, flowering and Asterid evolution.</title>
        <authorList>
            <person name="Badouin H."/>
            <person name="Gouzy J."/>
            <person name="Grassa C.J."/>
            <person name="Murat F."/>
            <person name="Staton S.E."/>
            <person name="Cottret L."/>
            <person name="Lelandais-Briere C."/>
            <person name="Owens G.L."/>
            <person name="Carrere S."/>
            <person name="Mayjonade B."/>
            <person name="Legrand L."/>
            <person name="Gill N."/>
            <person name="Kane N.C."/>
            <person name="Bowers J.E."/>
            <person name="Hubner S."/>
            <person name="Bellec A."/>
            <person name="Berard A."/>
            <person name="Berges H."/>
            <person name="Blanchet N."/>
            <person name="Boniface M.C."/>
            <person name="Brunel D."/>
            <person name="Catrice O."/>
            <person name="Chaidir N."/>
            <person name="Claudel C."/>
            <person name="Donnadieu C."/>
            <person name="Faraut T."/>
            <person name="Fievet G."/>
            <person name="Helmstetter N."/>
            <person name="King M."/>
            <person name="Knapp S.J."/>
            <person name="Lai Z."/>
            <person name="Le Paslier M.C."/>
            <person name="Lippi Y."/>
            <person name="Lorenzon L."/>
            <person name="Mandel J.R."/>
            <person name="Marage G."/>
            <person name="Marchand G."/>
            <person name="Marquand E."/>
            <person name="Bret-Mestries E."/>
            <person name="Morien E."/>
            <person name="Nambeesan S."/>
            <person name="Nguyen T."/>
            <person name="Pegot-Espagnet P."/>
            <person name="Pouilly N."/>
            <person name="Raftis F."/>
            <person name="Sallet E."/>
            <person name="Schiex T."/>
            <person name="Thomas J."/>
            <person name="Vandecasteele C."/>
            <person name="Vares D."/>
            <person name="Vear F."/>
            <person name="Vautrin S."/>
            <person name="Crespi M."/>
            <person name="Mangin B."/>
            <person name="Burke J.M."/>
            <person name="Salse J."/>
            <person name="Munos S."/>
            <person name="Vincourt P."/>
            <person name="Rieseberg L.H."/>
            <person name="Langlade N.B."/>
        </authorList>
    </citation>
    <scope>NUCLEOTIDE SEQUENCE [LARGE SCALE GENOMIC DNA]</scope>
    <source>
        <strain evidence="14">cv. SF193</strain>
        <tissue evidence="12">Leaves</tissue>
    </source>
</reference>
<reference evidence="12" key="3">
    <citation type="submission" date="2020-06" db="EMBL/GenBank/DDBJ databases">
        <title>Helianthus annuus Genome sequencing and assembly Release 2.</title>
        <authorList>
            <person name="Gouzy J."/>
            <person name="Langlade N."/>
            <person name="Munos S."/>
        </authorList>
    </citation>
    <scope>NUCLEOTIDE SEQUENCE</scope>
    <source>
        <tissue evidence="12">Leaves</tissue>
    </source>
</reference>
<dbReference type="Gene3D" id="3.80.10.10">
    <property type="entry name" value="Ribonuclease Inhibitor"/>
    <property type="match status" value="1"/>
</dbReference>
<feature type="chain" id="PRO_5012513110" evidence="10">
    <location>
        <begin position="22"/>
        <end position="573"/>
    </location>
</feature>
<dbReference type="GO" id="GO:0016020">
    <property type="term" value="C:membrane"/>
    <property type="evidence" value="ECO:0007669"/>
    <property type="project" value="UniProtKB-SubCell"/>
</dbReference>
<dbReference type="Pfam" id="PF12819">
    <property type="entry name" value="Malectin_like"/>
    <property type="match status" value="1"/>
</dbReference>
<name>A0A251U6T8_HELAN</name>